<evidence type="ECO:0000313" key="2">
    <source>
        <dbReference type="Proteomes" id="UP001054252"/>
    </source>
</evidence>
<organism evidence="1 2">
    <name type="scientific">Rubroshorea leprosula</name>
    <dbReference type="NCBI Taxonomy" id="152421"/>
    <lineage>
        <taxon>Eukaryota</taxon>
        <taxon>Viridiplantae</taxon>
        <taxon>Streptophyta</taxon>
        <taxon>Embryophyta</taxon>
        <taxon>Tracheophyta</taxon>
        <taxon>Spermatophyta</taxon>
        <taxon>Magnoliopsida</taxon>
        <taxon>eudicotyledons</taxon>
        <taxon>Gunneridae</taxon>
        <taxon>Pentapetalae</taxon>
        <taxon>rosids</taxon>
        <taxon>malvids</taxon>
        <taxon>Malvales</taxon>
        <taxon>Dipterocarpaceae</taxon>
        <taxon>Rubroshorea</taxon>
    </lineage>
</organism>
<dbReference type="EMBL" id="BPVZ01000018">
    <property type="protein sequence ID" value="GKV02085.1"/>
    <property type="molecule type" value="Genomic_DNA"/>
</dbReference>
<gene>
    <name evidence="1" type="ORF">SLEP1_g14564</name>
</gene>
<evidence type="ECO:0000313" key="1">
    <source>
        <dbReference type="EMBL" id="GKV02085.1"/>
    </source>
</evidence>
<proteinExistence type="predicted"/>
<accession>A0AAV5ITC5</accession>
<sequence length="64" mass="7153">MELQYPECLDLLEICSALLWFAVSDSIDAQPWIRTPHVISVGKFSDMDNWIALANGLGTWDGKA</sequence>
<keyword evidence="2" id="KW-1185">Reference proteome</keyword>
<comment type="caution">
    <text evidence="1">The sequence shown here is derived from an EMBL/GenBank/DDBJ whole genome shotgun (WGS) entry which is preliminary data.</text>
</comment>
<protein>
    <submittedName>
        <fullName evidence="1">Uncharacterized protein</fullName>
    </submittedName>
</protein>
<name>A0AAV5ITC5_9ROSI</name>
<dbReference type="Proteomes" id="UP001054252">
    <property type="component" value="Unassembled WGS sequence"/>
</dbReference>
<reference evidence="1 2" key="1">
    <citation type="journal article" date="2021" name="Commun. Biol.">
        <title>The genome of Shorea leprosula (Dipterocarpaceae) highlights the ecological relevance of drought in aseasonal tropical rainforests.</title>
        <authorList>
            <person name="Ng K.K.S."/>
            <person name="Kobayashi M.J."/>
            <person name="Fawcett J.A."/>
            <person name="Hatakeyama M."/>
            <person name="Paape T."/>
            <person name="Ng C.H."/>
            <person name="Ang C.C."/>
            <person name="Tnah L.H."/>
            <person name="Lee C.T."/>
            <person name="Nishiyama T."/>
            <person name="Sese J."/>
            <person name="O'Brien M.J."/>
            <person name="Copetti D."/>
            <person name="Mohd Noor M.I."/>
            <person name="Ong R.C."/>
            <person name="Putra M."/>
            <person name="Sireger I.Z."/>
            <person name="Indrioko S."/>
            <person name="Kosugi Y."/>
            <person name="Izuno A."/>
            <person name="Isagi Y."/>
            <person name="Lee S.L."/>
            <person name="Shimizu K.K."/>
        </authorList>
    </citation>
    <scope>NUCLEOTIDE SEQUENCE [LARGE SCALE GENOMIC DNA]</scope>
    <source>
        <strain evidence="1">214</strain>
    </source>
</reference>
<dbReference type="AlphaFoldDB" id="A0AAV5ITC5"/>